<gene>
    <name evidence="1" type="ORF">ACIKP7_14775</name>
</gene>
<protein>
    <submittedName>
        <fullName evidence="1">AprI/Inh family metalloprotease inhibitor</fullName>
    </submittedName>
</protein>
<dbReference type="Proteomes" id="UP001615411">
    <property type="component" value="Unassembled WGS sequence"/>
</dbReference>
<reference evidence="1" key="1">
    <citation type="submission" date="2024-10" db="EMBL/GenBank/DDBJ databases">
        <title>Aeromonas and Pseudomonas from the Cagarras Archipelago, Rio de Janeiro, Brazil.</title>
        <authorList>
            <person name="Canellas A.L.B."/>
            <person name="Laport M.S."/>
        </authorList>
    </citation>
    <scope>NUCLEOTIDE SEQUENCE</scope>
    <source>
        <strain evidence="1">ACP-7</strain>
    </source>
</reference>
<keyword evidence="1" id="KW-0483">Metalloprotease inhibitor</keyword>
<accession>A0ACC7LWB6</accession>
<dbReference type="EMBL" id="JBIUGF010000043">
    <property type="protein sequence ID" value="MFJ1339386.1"/>
    <property type="molecule type" value="Genomic_DNA"/>
</dbReference>
<keyword evidence="1" id="KW-0646">Protease inhibitor</keyword>
<evidence type="ECO:0000313" key="2">
    <source>
        <dbReference type="Proteomes" id="UP001615411"/>
    </source>
</evidence>
<comment type="caution">
    <text evidence="1">The sequence shown here is derived from an EMBL/GenBank/DDBJ whole genome shotgun (WGS) entry which is preliminary data.</text>
</comment>
<sequence length="126" mass="13784">MMVRKPRVALGAVSMMLITEVGMASSLLLPNPAQLAGDWELYAENQKATACQLQLRAPETILEGDLQCLQQLIGKPASGWLVTPDTLALMGSDGSAVVHFNRYRPNVYKWTTPAGTTLLLERKSKE</sequence>
<organism evidence="1 2">
    <name type="scientific">Pseudomonas caricapapayae</name>
    <dbReference type="NCBI Taxonomy" id="46678"/>
    <lineage>
        <taxon>Bacteria</taxon>
        <taxon>Pseudomonadati</taxon>
        <taxon>Pseudomonadota</taxon>
        <taxon>Gammaproteobacteria</taxon>
        <taxon>Pseudomonadales</taxon>
        <taxon>Pseudomonadaceae</taxon>
        <taxon>Pseudomonas</taxon>
    </lineage>
</organism>
<name>A0ACC7LWB6_9PSED</name>
<keyword evidence="2" id="KW-1185">Reference proteome</keyword>
<evidence type="ECO:0000313" key="1">
    <source>
        <dbReference type="EMBL" id="MFJ1339386.1"/>
    </source>
</evidence>
<keyword evidence="1" id="KW-0481">Metalloenzyme inhibitor</keyword>
<proteinExistence type="predicted"/>